<accession>A0A5B7GCU5</accession>
<protein>
    <submittedName>
        <fullName evidence="2">Uncharacterized protein</fullName>
    </submittedName>
</protein>
<name>A0A5B7GCU5_PORTR</name>
<proteinExistence type="predicted"/>
<sequence length="160" mass="16510">MMIGWRHGIVQWIRRGAGVRGGRRGGGGAGGGGGGGGGRGEECSTGGVVMMVVMMVMMVFRGSSASEANTNSPVKAREGDKTGGARPSLLAVTSHANKQLKAGGHSDLSMAWHGMTAWQGRRGRLCRRAAGVAVTAPTPSPPSSATRKSIKRRTAQQCPR</sequence>
<reference evidence="2 3" key="1">
    <citation type="submission" date="2019-05" db="EMBL/GenBank/DDBJ databases">
        <title>Another draft genome of Portunus trituberculatus and its Hox gene families provides insights of decapod evolution.</title>
        <authorList>
            <person name="Jeong J.-H."/>
            <person name="Song I."/>
            <person name="Kim S."/>
            <person name="Choi T."/>
            <person name="Kim D."/>
            <person name="Ryu S."/>
            <person name="Kim W."/>
        </authorList>
    </citation>
    <scope>NUCLEOTIDE SEQUENCE [LARGE SCALE GENOMIC DNA]</scope>
    <source>
        <tissue evidence="2">Muscle</tissue>
    </source>
</reference>
<feature type="region of interest" description="Disordered" evidence="1">
    <location>
        <begin position="19"/>
        <end position="41"/>
    </location>
</feature>
<evidence type="ECO:0000313" key="2">
    <source>
        <dbReference type="EMBL" id="MPC55137.1"/>
    </source>
</evidence>
<feature type="region of interest" description="Disordered" evidence="1">
    <location>
        <begin position="64"/>
        <end position="88"/>
    </location>
</feature>
<gene>
    <name evidence="2" type="ORF">E2C01_049068</name>
</gene>
<dbReference type="AlphaFoldDB" id="A0A5B7GCU5"/>
<dbReference type="Proteomes" id="UP000324222">
    <property type="component" value="Unassembled WGS sequence"/>
</dbReference>
<comment type="caution">
    <text evidence="2">The sequence shown here is derived from an EMBL/GenBank/DDBJ whole genome shotgun (WGS) entry which is preliminary data.</text>
</comment>
<dbReference type="EMBL" id="VSRR010012922">
    <property type="protein sequence ID" value="MPC55137.1"/>
    <property type="molecule type" value="Genomic_DNA"/>
</dbReference>
<feature type="region of interest" description="Disordered" evidence="1">
    <location>
        <begin position="132"/>
        <end position="160"/>
    </location>
</feature>
<evidence type="ECO:0000313" key="3">
    <source>
        <dbReference type="Proteomes" id="UP000324222"/>
    </source>
</evidence>
<organism evidence="2 3">
    <name type="scientific">Portunus trituberculatus</name>
    <name type="common">Swimming crab</name>
    <name type="synonym">Neptunus trituberculatus</name>
    <dbReference type="NCBI Taxonomy" id="210409"/>
    <lineage>
        <taxon>Eukaryota</taxon>
        <taxon>Metazoa</taxon>
        <taxon>Ecdysozoa</taxon>
        <taxon>Arthropoda</taxon>
        <taxon>Crustacea</taxon>
        <taxon>Multicrustacea</taxon>
        <taxon>Malacostraca</taxon>
        <taxon>Eumalacostraca</taxon>
        <taxon>Eucarida</taxon>
        <taxon>Decapoda</taxon>
        <taxon>Pleocyemata</taxon>
        <taxon>Brachyura</taxon>
        <taxon>Eubrachyura</taxon>
        <taxon>Portunoidea</taxon>
        <taxon>Portunidae</taxon>
        <taxon>Portuninae</taxon>
        <taxon>Portunus</taxon>
    </lineage>
</organism>
<feature type="compositionally biased region" description="Gly residues" evidence="1">
    <location>
        <begin position="19"/>
        <end position="38"/>
    </location>
</feature>
<feature type="compositionally biased region" description="Polar residues" evidence="1">
    <location>
        <begin position="64"/>
        <end position="73"/>
    </location>
</feature>
<evidence type="ECO:0000256" key="1">
    <source>
        <dbReference type="SAM" id="MobiDB-lite"/>
    </source>
</evidence>
<keyword evidence="3" id="KW-1185">Reference proteome</keyword>